<evidence type="ECO:0008006" key="3">
    <source>
        <dbReference type="Google" id="ProtNLM"/>
    </source>
</evidence>
<proteinExistence type="predicted"/>
<dbReference type="Proteomes" id="UP000663203">
    <property type="component" value="Chromosome"/>
</dbReference>
<evidence type="ECO:0000313" key="1">
    <source>
        <dbReference type="EMBL" id="QSX00035.1"/>
    </source>
</evidence>
<keyword evidence="2" id="KW-1185">Reference proteome</keyword>
<organism evidence="1 2">
    <name type="scientific">Haloterrigena alkaliphila</name>
    <dbReference type="NCBI Taxonomy" id="2816475"/>
    <lineage>
        <taxon>Archaea</taxon>
        <taxon>Methanobacteriati</taxon>
        <taxon>Methanobacteriota</taxon>
        <taxon>Stenosarchaea group</taxon>
        <taxon>Halobacteria</taxon>
        <taxon>Halobacteriales</taxon>
        <taxon>Natrialbaceae</taxon>
        <taxon>Haloterrigena</taxon>
    </lineage>
</organism>
<dbReference type="KEGG" id="hakz:J0X25_03450"/>
<evidence type="ECO:0000313" key="2">
    <source>
        <dbReference type="Proteomes" id="UP000663203"/>
    </source>
</evidence>
<gene>
    <name evidence="1" type="ORF">J0X25_03450</name>
</gene>
<dbReference type="RefSeq" id="WP_207289704.1">
    <property type="nucleotide sequence ID" value="NZ_CP071462.1"/>
</dbReference>
<dbReference type="AlphaFoldDB" id="A0A8A2VI40"/>
<sequence length="504" mass="55989">MSKIRFDGSLTDIEQIRARYGGALENVSEVRVRSGDALRVVWTDDETSDYALIDDFEDGVAANWTGSSGHATATDTAFRGSASAYREAGSALRAGADDFPGAIRRGGEFVSGAVYSGTGASYVSLEFGRDDPTVFQNYGVFVDWDQNQFRIADRSDGSTWRTLTSTNVPLEADRWYDVVLYWGADDGLKAWLYDDGDELGTIETLGTGRDGDYWAVWMQETGSQNLRLDFVRQSETHPYTGQHYEDVVVEADEPELGEFDITVDPDQLNSVGDEYHVFGSGQHNWDLSADASNSGEQSVCGYVPAGRNWGDNCNVRLPDRGYGQPDELYQRAMFYLDPSWQMRDAENCRIWNAGLNTEAGSGGSGGGDPSGDNGWSTRLYARGDSSLPSGHYDMLTYTYHLDMPGSYGESEYWGVSVPRGQWHELETYVKLNSVSNGRANYDGVVRCWLNGELTYERTNFRWRTTESMAHEYAGPVLHYGGGYTSPSELNLFVDDHQLKIGNRP</sequence>
<reference evidence="1 2" key="1">
    <citation type="submission" date="2021-03" db="EMBL/GenBank/DDBJ databases">
        <title>Haloterrigena longa sp. nov. and Haloterrigena limicola sp. nov., extremely halophilic archaea isolated from a salt lake.</title>
        <authorList>
            <person name="Henglin C."/>
        </authorList>
    </citation>
    <scope>NUCLEOTIDE SEQUENCE [LARGE SCALE GENOMIC DNA]</scope>
    <source>
        <strain evidence="1 2">KZCA68</strain>
    </source>
</reference>
<accession>A0A8A2VI40</accession>
<dbReference type="EMBL" id="CP071462">
    <property type="protein sequence ID" value="QSX00035.1"/>
    <property type="molecule type" value="Genomic_DNA"/>
</dbReference>
<dbReference type="GeneID" id="63186329"/>
<protein>
    <recommendedName>
        <fullName evidence="3">Polysaccharide lyase</fullName>
    </recommendedName>
</protein>
<dbReference type="Gene3D" id="2.60.120.200">
    <property type="match status" value="1"/>
</dbReference>
<dbReference type="PANTHER" id="PTHR40124:SF1">
    <property type="entry name" value="DISAGGREGATASE RELATED REPEAT PROTEIN"/>
    <property type="match status" value="1"/>
</dbReference>
<dbReference type="PANTHER" id="PTHR40124">
    <property type="match status" value="1"/>
</dbReference>
<name>A0A8A2VI40_9EURY</name>